<accession>A0A420IAD3</accession>
<proteinExistence type="predicted"/>
<evidence type="ECO:0000313" key="3">
    <source>
        <dbReference type="Proteomes" id="UP000285405"/>
    </source>
</evidence>
<reference evidence="2 3" key="1">
    <citation type="journal article" date="2018" name="BMC Genomics">
        <title>Comparative genome analyses reveal sequence features reflecting distinct modes of host-adaptation between dicot and monocot powdery mildew.</title>
        <authorList>
            <person name="Wu Y."/>
            <person name="Ma X."/>
            <person name="Pan Z."/>
            <person name="Kale S.D."/>
            <person name="Song Y."/>
            <person name="King H."/>
            <person name="Zhang Q."/>
            <person name="Presley C."/>
            <person name="Deng X."/>
            <person name="Wei C.I."/>
            <person name="Xiao S."/>
        </authorList>
    </citation>
    <scope>NUCLEOTIDE SEQUENCE [LARGE SCALE GENOMIC DNA]</scope>
    <source>
        <strain evidence="2">UCSC1</strain>
    </source>
</reference>
<protein>
    <submittedName>
        <fullName evidence="2">Uncharacterized protein</fullName>
    </submittedName>
</protein>
<comment type="caution">
    <text evidence="2">The sequence shown here is derived from an EMBL/GenBank/DDBJ whole genome shotgun (WGS) entry which is preliminary data.</text>
</comment>
<evidence type="ECO:0000313" key="2">
    <source>
        <dbReference type="EMBL" id="RKF71532.1"/>
    </source>
</evidence>
<organism evidence="2 3">
    <name type="scientific">Golovinomyces cichoracearum</name>
    <dbReference type="NCBI Taxonomy" id="62708"/>
    <lineage>
        <taxon>Eukaryota</taxon>
        <taxon>Fungi</taxon>
        <taxon>Dikarya</taxon>
        <taxon>Ascomycota</taxon>
        <taxon>Pezizomycotina</taxon>
        <taxon>Leotiomycetes</taxon>
        <taxon>Erysiphales</taxon>
        <taxon>Erysiphaceae</taxon>
        <taxon>Golovinomyces</taxon>
    </lineage>
</organism>
<gene>
    <name evidence="2" type="ORF">GcC1_098031</name>
</gene>
<dbReference type="EMBL" id="MCBR01009867">
    <property type="protein sequence ID" value="RKF71532.1"/>
    <property type="molecule type" value="Genomic_DNA"/>
</dbReference>
<dbReference type="Proteomes" id="UP000285405">
    <property type="component" value="Unassembled WGS sequence"/>
</dbReference>
<name>A0A420IAD3_9PEZI</name>
<evidence type="ECO:0000256" key="1">
    <source>
        <dbReference type="SAM" id="MobiDB-lite"/>
    </source>
</evidence>
<sequence>MKDEFQDIHNGFENLDHPKSILSKRNHHSKATLTSRDI</sequence>
<feature type="region of interest" description="Disordered" evidence="1">
    <location>
        <begin position="1"/>
        <end position="38"/>
    </location>
</feature>
<dbReference type="AlphaFoldDB" id="A0A420IAD3"/>